<feature type="transmembrane region" description="Helical" evidence="2">
    <location>
        <begin position="371"/>
        <end position="392"/>
    </location>
</feature>
<reference evidence="3" key="1">
    <citation type="submission" date="2020-01" db="EMBL/GenBank/DDBJ databases">
        <authorList>
            <consortium name="DOE Joint Genome Institute"/>
            <person name="Haridas S."/>
            <person name="Albert R."/>
            <person name="Binder M."/>
            <person name="Bloem J."/>
            <person name="Labutti K."/>
            <person name="Salamov A."/>
            <person name="Andreopoulos B."/>
            <person name="Baker S.E."/>
            <person name="Barry K."/>
            <person name="Bills G."/>
            <person name="Bluhm B.H."/>
            <person name="Cannon C."/>
            <person name="Castanera R."/>
            <person name="Culley D.E."/>
            <person name="Daum C."/>
            <person name="Ezra D."/>
            <person name="Gonzalez J.B."/>
            <person name="Henrissat B."/>
            <person name="Kuo A."/>
            <person name="Liang C."/>
            <person name="Lipzen A."/>
            <person name="Lutzoni F."/>
            <person name="Magnuson J."/>
            <person name="Mondo S."/>
            <person name="Nolan M."/>
            <person name="Ohm R."/>
            <person name="Pangilinan J."/>
            <person name="Park H.-J."/>
            <person name="Ramirez L."/>
            <person name="Alfaro M."/>
            <person name="Sun H."/>
            <person name="Tritt A."/>
            <person name="Yoshinaga Y."/>
            <person name="Zwiers L.-H."/>
            <person name="Turgeon B.G."/>
            <person name="Goodwin S.B."/>
            <person name="Spatafora J.W."/>
            <person name="Crous P.W."/>
            <person name="Grigoriev I.V."/>
        </authorList>
    </citation>
    <scope>NUCLEOTIDE SEQUENCE</scope>
    <source>
        <strain evidence="3">P77</strain>
    </source>
</reference>
<evidence type="ECO:0000256" key="2">
    <source>
        <dbReference type="SAM" id="Phobius"/>
    </source>
</evidence>
<evidence type="ECO:0000313" key="4">
    <source>
        <dbReference type="Proteomes" id="UP000800040"/>
    </source>
</evidence>
<dbReference type="OrthoDB" id="3801569at2759"/>
<feature type="transmembrane region" description="Helical" evidence="2">
    <location>
        <begin position="300"/>
        <end position="320"/>
    </location>
</feature>
<sequence length="555" mass="62094">MSSASSSAAAGSSSGAVKSYRVKFQRARPRITLLFACVAYLMTALLALSIGSLNVSNIIYLRFERAQVQYQAQSSTLYQEKLLYTQLDTLLSSQLNRAFMETHEDCLVRALRQANDELFDIGLRYRDIREPVMEWAMDNCGRLQYTPQLVHEEPNPQQAVLTYWADLNYRSRQMVEHALGFVKHKANWMWSRFCSESFTQTVPAHVLHASPGENPGKPTPHGKHLMQAPFGFALSCEQPQPCRLVYPVTSAMLYDKLGVSPQTIGKSERASKELEDFGLRLKKFRGAIDNSLAVLIPTQFFLALAFLVALAATVPLSDAVPEEQLTFASFIHEVMPKEERYAICSLGLETVTVLAFYILEEGSGLSWGEEFALTSGLIMMLLGFTMFVCFFLPSSELEDVVRFCALVKELYLIARDRALPSEKEDVDVTASADEGRRLHENTKSDTGEEVMKNTEVQSQLDVQRPFKQYYRLHHRLADPTTTVQEDMEAAPNAMHDEQAGQAKQATVDADVETEFDFDTDSDSDSDADQASFVDLASGVTPEITEIESGWSLVDA</sequence>
<dbReference type="Proteomes" id="UP000800040">
    <property type="component" value="Unassembled WGS sequence"/>
</dbReference>
<feature type="transmembrane region" description="Helical" evidence="2">
    <location>
        <begin position="31"/>
        <end position="53"/>
    </location>
</feature>
<accession>A0A6A5K0D6</accession>
<feature type="compositionally biased region" description="Basic and acidic residues" evidence="1">
    <location>
        <begin position="433"/>
        <end position="447"/>
    </location>
</feature>
<dbReference type="EMBL" id="ML975433">
    <property type="protein sequence ID" value="KAF1829620.1"/>
    <property type="molecule type" value="Genomic_DNA"/>
</dbReference>
<keyword evidence="2" id="KW-0812">Transmembrane</keyword>
<dbReference type="AlphaFoldDB" id="A0A6A5K0D6"/>
<name>A0A6A5K0D6_9PLEO</name>
<gene>
    <name evidence="3" type="ORF">BDW02DRAFT_602389</name>
</gene>
<evidence type="ECO:0000313" key="3">
    <source>
        <dbReference type="EMBL" id="KAF1829620.1"/>
    </source>
</evidence>
<feature type="region of interest" description="Disordered" evidence="1">
    <location>
        <begin position="423"/>
        <end position="447"/>
    </location>
</feature>
<proteinExistence type="predicted"/>
<protein>
    <submittedName>
        <fullName evidence="3">Uncharacterized protein</fullName>
    </submittedName>
</protein>
<evidence type="ECO:0000256" key="1">
    <source>
        <dbReference type="SAM" id="MobiDB-lite"/>
    </source>
</evidence>
<organism evidence="3 4">
    <name type="scientific">Decorospora gaudefroyi</name>
    <dbReference type="NCBI Taxonomy" id="184978"/>
    <lineage>
        <taxon>Eukaryota</taxon>
        <taxon>Fungi</taxon>
        <taxon>Dikarya</taxon>
        <taxon>Ascomycota</taxon>
        <taxon>Pezizomycotina</taxon>
        <taxon>Dothideomycetes</taxon>
        <taxon>Pleosporomycetidae</taxon>
        <taxon>Pleosporales</taxon>
        <taxon>Pleosporineae</taxon>
        <taxon>Pleosporaceae</taxon>
        <taxon>Decorospora</taxon>
    </lineage>
</organism>
<keyword evidence="4" id="KW-1185">Reference proteome</keyword>
<keyword evidence="2" id="KW-0472">Membrane</keyword>
<keyword evidence="2" id="KW-1133">Transmembrane helix</keyword>